<dbReference type="FunFam" id="3.40.50.720:FF:000041">
    <property type="entry name" value="D-3-phosphoglycerate dehydrogenase"/>
    <property type="match status" value="1"/>
</dbReference>
<evidence type="ECO:0000256" key="1">
    <source>
        <dbReference type="ARBA" id="ARBA00003800"/>
    </source>
</evidence>
<evidence type="ECO:0000256" key="10">
    <source>
        <dbReference type="ARBA" id="ARBA00048126"/>
    </source>
</evidence>
<evidence type="ECO:0000313" key="14">
    <source>
        <dbReference type="EMBL" id="PSK90093.1"/>
    </source>
</evidence>
<evidence type="ECO:0000256" key="4">
    <source>
        <dbReference type="ARBA" id="ARBA00013001"/>
    </source>
</evidence>
<dbReference type="Pfam" id="PF22629">
    <property type="entry name" value="ACT_AHAS_ss"/>
    <property type="match status" value="1"/>
</dbReference>
<comment type="catalytic activity">
    <reaction evidence="10">
        <text>(R)-2-hydroxyglutarate + NAD(+) = 2-oxoglutarate + NADH + H(+)</text>
        <dbReference type="Rhea" id="RHEA:49612"/>
        <dbReference type="ChEBI" id="CHEBI:15378"/>
        <dbReference type="ChEBI" id="CHEBI:15801"/>
        <dbReference type="ChEBI" id="CHEBI:16810"/>
        <dbReference type="ChEBI" id="CHEBI:57540"/>
        <dbReference type="ChEBI" id="CHEBI:57945"/>
        <dbReference type="EC" id="1.1.1.399"/>
    </reaction>
</comment>
<evidence type="ECO:0000256" key="9">
    <source>
        <dbReference type="ARBA" id="ARBA00030455"/>
    </source>
</evidence>
<keyword evidence="15" id="KW-1185">Reference proteome</keyword>
<protein>
    <recommendedName>
        <fullName evidence="6">D-3-phosphoglycerate dehydrogenase</fullName>
        <ecNumber evidence="4">1.1.1.399</ecNumber>
        <ecNumber evidence="5">1.1.1.95</ecNumber>
    </recommendedName>
    <alternativeName>
        <fullName evidence="9">2-oxoglutarate reductase</fullName>
    </alternativeName>
</protein>
<dbReference type="InterPro" id="IPR006139">
    <property type="entry name" value="D-isomer_2_OHA_DH_cat_dom"/>
</dbReference>
<dbReference type="InterPro" id="IPR006140">
    <property type="entry name" value="D-isomer_DH_NAD-bd"/>
</dbReference>
<dbReference type="NCBIfam" id="NF008759">
    <property type="entry name" value="PRK11790.1"/>
    <property type="match status" value="1"/>
</dbReference>
<dbReference type="SUPFAM" id="SSF51735">
    <property type="entry name" value="NAD(P)-binding Rossmann-fold domains"/>
    <property type="match status" value="1"/>
</dbReference>
<evidence type="ECO:0000259" key="13">
    <source>
        <dbReference type="PROSITE" id="PS51671"/>
    </source>
</evidence>
<evidence type="ECO:0000256" key="7">
    <source>
        <dbReference type="ARBA" id="ARBA00023002"/>
    </source>
</evidence>
<evidence type="ECO:0000256" key="8">
    <source>
        <dbReference type="ARBA" id="ARBA00023027"/>
    </source>
</evidence>
<dbReference type="InterPro" id="IPR050418">
    <property type="entry name" value="D-iso_2-hydroxyacid_DH_PdxB"/>
</dbReference>
<keyword evidence="7 12" id="KW-0560">Oxidoreductase</keyword>
<evidence type="ECO:0000313" key="15">
    <source>
        <dbReference type="Proteomes" id="UP000240572"/>
    </source>
</evidence>
<dbReference type="SUPFAM" id="SSF55021">
    <property type="entry name" value="ACT-like"/>
    <property type="match status" value="1"/>
</dbReference>
<dbReference type="Pfam" id="PF02826">
    <property type="entry name" value="2-Hacid_dh_C"/>
    <property type="match status" value="1"/>
</dbReference>
<dbReference type="PROSITE" id="PS00065">
    <property type="entry name" value="D_2_HYDROXYACID_DH_1"/>
    <property type="match status" value="1"/>
</dbReference>
<dbReference type="Proteomes" id="UP000240572">
    <property type="component" value="Unassembled WGS sequence"/>
</dbReference>
<name>A0A2P8CYQ6_9BACT</name>
<comment type="function">
    <text evidence="1">Catalyzes the reversible oxidation of 3-phospho-D-glycerate to 3-phosphonooxypyruvate, the first step of the phosphorylated L-serine biosynthesis pathway. Also catalyzes the reversible oxidation of 2-hydroxyglutarate to 2-oxoglutarate.</text>
</comment>
<organism evidence="14 15">
    <name type="scientific">Taibaiella chishuiensis</name>
    <dbReference type="NCBI Taxonomy" id="1434707"/>
    <lineage>
        <taxon>Bacteria</taxon>
        <taxon>Pseudomonadati</taxon>
        <taxon>Bacteroidota</taxon>
        <taxon>Chitinophagia</taxon>
        <taxon>Chitinophagales</taxon>
        <taxon>Chitinophagaceae</taxon>
        <taxon>Taibaiella</taxon>
    </lineage>
</organism>
<dbReference type="CDD" id="cd04901">
    <property type="entry name" value="ACT_3PGDH"/>
    <property type="match status" value="1"/>
</dbReference>
<dbReference type="InterPro" id="IPR045865">
    <property type="entry name" value="ACT-like_dom_sf"/>
</dbReference>
<dbReference type="PROSITE" id="PS51671">
    <property type="entry name" value="ACT"/>
    <property type="match status" value="1"/>
</dbReference>
<sequence length="444" mass="47909">MLNVLHRPIVNYYGGHIARLLFAGQTAKFANSIPCMQITSYPKEKINILFLENISEKAASFFTDKGYTQVTRMKGALSEEELIEAVKHVHLLGIRSKTMVTEKVLAAASKLQAIGCFCIGVNQVDLQAATRAGVSVFNAPYSNTRSVAELVIGLSIMLMRRITDKNKAAHEGTWFKESAGSYELRGKTIGIVGYGNIGSQVSVLAEGLGLKVLFHDLETRLPLGNAQSCKSLDELLAASDIVTLHIPANKATQNLVDAARFAHMKPGAIFINCARGEVVDLQALKEALSSGHLSGAAVDVFPVEPEKSGAAFVTPLQGLPNVILTPHIGGSTEEAQENIGEDVSLKLFNYLESGISYGSHTIPPISLPPVTGAHRILHIHNNVPGVLGALNARLSDNGINIVGQYLKTNEQIGYVVLDVDQQLSQQAIELLKTVKETIKVRLLY</sequence>
<dbReference type="GO" id="GO:0006564">
    <property type="term" value="P:L-serine biosynthetic process"/>
    <property type="evidence" value="ECO:0007669"/>
    <property type="project" value="UniProtKB-ARBA"/>
</dbReference>
<dbReference type="Pfam" id="PF00389">
    <property type="entry name" value="2-Hacid_dh"/>
    <property type="match status" value="1"/>
</dbReference>
<dbReference type="InterPro" id="IPR036291">
    <property type="entry name" value="NAD(P)-bd_dom_sf"/>
</dbReference>
<comment type="catalytic activity">
    <reaction evidence="11">
        <text>(2R)-3-phosphoglycerate + NAD(+) = 3-phosphooxypyruvate + NADH + H(+)</text>
        <dbReference type="Rhea" id="RHEA:12641"/>
        <dbReference type="ChEBI" id="CHEBI:15378"/>
        <dbReference type="ChEBI" id="CHEBI:18110"/>
        <dbReference type="ChEBI" id="CHEBI:57540"/>
        <dbReference type="ChEBI" id="CHEBI:57945"/>
        <dbReference type="ChEBI" id="CHEBI:58272"/>
        <dbReference type="EC" id="1.1.1.95"/>
    </reaction>
</comment>
<dbReference type="UniPathway" id="UPA00135">
    <property type="reaction ID" value="UER00196"/>
</dbReference>
<dbReference type="InterPro" id="IPR054480">
    <property type="entry name" value="AHAS_small-like_ACT"/>
</dbReference>
<dbReference type="InterPro" id="IPR002912">
    <property type="entry name" value="ACT_dom"/>
</dbReference>
<dbReference type="PROSITE" id="PS00671">
    <property type="entry name" value="D_2_HYDROXYACID_DH_3"/>
    <property type="match status" value="1"/>
</dbReference>
<dbReference type="InterPro" id="IPR029752">
    <property type="entry name" value="D-isomer_DH_CS1"/>
</dbReference>
<evidence type="ECO:0000256" key="11">
    <source>
        <dbReference type="ARBA" id="ARBA00048731"/>
    </source>
</evidence>
<reference evidence="14 15" key="1">
    <citation type="submission" date="2018-03" db="EMBL/GenBank/DDBJ databases">
        <title>Genomic Encyclopedia of Type Strains, Phase III (KMG-III): the genomes of soil and plant-associated and newly described type strains.</title>
        <authorList>
            <person name="Whitman W."/>
        </authorList>
    </citation>
    <scope>NUCLEOTIDE SEQUENCE [LARGE SCALE GENOMIC DNA]</scope>
    <source>
        <strain evidence="14 15">CGMCC 1.12700</strain>
    </source>
</reference>
<dbReference type="PROSITE" id="PS00670">
    <property type="entry name" value="D_2_HYDROXYACID_DH_2"/>
    <property type="match status" value="1"/>
</dbReference>
<dbReference type="PANTHER" id="PTHR43761:SF1">
    <property type="entry name" value="D-ISOMER SPECIFIC 2-HYDROXYACID DEHYDROGENASE CATALYTIC DOMAIN-CONTAINING PROTEIN-RELATED"/>
    <property type="match status" value="1"/>
</dbReference>
<dbReference type="SUPFAM" id="SSF52283">
    <property type="entry name" value="Formate/glycerate dehydrogenase catalytic domain-like"/>
    <property type="match status" value="1"/>
</dbReference>
<comment type="similarity">
    <text evidence="3 12">Belongs to the D-isomer specific 2-hydroxyacid dehydrogenase family.</text>
</comment>
<accession>A0A2P8CYQ6</accession>
<proteinExistence type="inferred from homology"/>
<dbReference type="GO" id="GO:0047545">
    <property type="term" value="F:(S)-2-hydroxyglutarate dehydrogenase activity"/>
    <property type="evidence" value="ECO:0007669"/>
    <property type="project" value="UniProtKB-ARBA"/>
</dbReference>
<evidence type="ECO:0000256" key="5">
    <source>
        <dbReference type="ARBA" id="ARBA00013143"/>
    </source>
</evidence>
<dbReference type="Gene3D" id="3.30.70.260">
    <property type="match status" value="1"/>
</dbReference>
<dbReference type="GO" id="GO:0051287">
    <property type="term" value="F:NAD binding"/>
    <property type="evidence" value="ECO:0007669"/>
    <property type="project" value="InterPro"/>
</dbReference>
<dbReference type="EC" id="1.1.1.399" evidence="4"/>
<evidence type="ECO:0000256" key="6">
    <source>
        <dbReference type="ARBA" id="ARBA00021582"/>
    </source>
</evidence>
<dbReference type="InterPro" id="IPR029753">
    <property type="entry name" value="D-isomer_DH_CS"/>
</dbReference>
<gene>
    <name evidence="14" type="ORF">B0I18_10999</name>
</gene>
<dbReference type="Gene3D" id="3.40.50.720">
    <property type="entry name" value="NAD(P)-binding Rossmann-like Domain"/>
    <property type="match status" value="2"/>
</dbReference>
<evidence type="ECO:0000256" key="12">
    <source>
        <dbReference type="RuleBase" id="RU003719"/>
    </source>
</evidence>
<dbReference type="EC" id="1.1.1.95" evidence="5"/>
<dbReference type="GO" id="GO:0004617">
    <property type="term" value="F:phosphoglycerate dehydrogenase activity"/>
    <property type="evidence" value="ECO:0007669"/>
    <property type="project" value="UniProtKB-EC"/>
</dbReference>
<dbReference type="PANTHER" id="PTHR43761">
    <property type="entry name" value="D-ISOMER SPECIFIC 2-HYDROXYACID DEHYDROGENASE FAMILY PROTEIN (AFU_ORTHOLOGUE AFUA_1G13630)"/>
    <property type="match status" value="1"/>
</dbReference>
<comment type="caution">
    <text evidence="14">The sequence shown here is derived from an EMBL/GenBank/DDBJ whole genome shotgun (WGS) entry which is preliminary data.</text>
</comment>
<evidence type="ECO:0000256" key="3">
    <source>
        <dbReference type="ARBA" id="ARBA00005854"/>
    </source>
</evidence>
<keyword evidence="8" id="KW-0520">NAD</keyword>
<evidence type="ECO:0000256" key="2">
    <source>
        <dbReference type="ARBA" id="ARBA00005216"/>
    </source>
</evidence>
<dbReference type="CDD" id="cd12176">
    <property type="entry name" value="PGDH_3"/>
    <property type="match status" value="1"/>
</dbReference>
<feature type="domain" description="ACT" evidence="13">
    <location>
        <begin position="375"/>
        <end position="444"/>
    </location>
</feature>
<comment type="pathway">
    <text evidence="2">Amino-acid biosynthesis; L-serine biosynthesis; L-serine from 3-phospho-D-glycerate: step 1/3.</text>
</comment>
<dbReference type="EMBL" id="PYGD01000009">
    <property type="protein sequence ID" value="PSK90093.1"/>
    <property type="molecule type" value="Genomic_DNA"/>
</dbReference>
<dbReference type="AlphaFoldDB" id="A0A2P8CYQ6"/>